<comment type="caution">
    <text evidence="2">The sequence shown here is derived from an EMBL/GenBank/DDBJ whole genome shotgun (WGS) entry which is preliminary data.</text>
</comment>
<dbReference type="Proteomes" id="UP001291999">
    <property type="component" value="Unassembled WGS sequence"/>
</dbReference>
<keyword evidence="1" id="KW-0812">Transmembrane</keyword>
<dbReference type="RefSeq" id="WP_322425396.1">
    <property type="nucleotide sequence ID" value="NZ_JAXQPW010000007.1"/>
</dbReference>
<sequence>MVDLAGDDSSITWTGTFLCLLLPAAVVGCLLGRALDLQRSGRQPRWLTAAPLLLPLGPLAIPGAVGHLFRTGEGSASMIMVLLAMLGGHSLSGRGRHG</sequence>
<feature type="transmembrane region" description="Helical" evidence="1">
    <location>
        <begin position="12"/>
        <end position="34"/>
    </location>
</feature>
<gene>
    <name evidence="2" type="ORF">SFC79_18005</name>
</gene>
<accession>A0ABU5KFC8</accession>
<evidence type="ECO:0000256" key="1">
    <source>
        <dbReference type="SAM" id="Phobius"/>
    </source>
</evidence>
<feature type="transmembrane region" description="Helical" evidence="1">
    <location>
        <begin position="75"/>
        <end position="92"/>
    </location>
</feature>
<keyword evidence="1" id="KW-1133">Transmembrane helix</keyword>
<proteinExistence type="predicted"/>
<evidence type="ECO:0000313" key="2">
    <source>
        <dbReference type="EMBL" id="MDZ5663675.1"/>
    </source>
</evidence>
<name>A0ABU5KFC8_9ACTN</name>
<keyword evidence="3" id="KW-1185">Reference proteome</keyword>
<organism evidence="2 3">
    <name type="scientific">Nocardioides renjunii</name>
    <dbReference type="NCBI Taxonomy" id="3095075"/>
    <lineage>
        <taxon>Bacteria</taxon>
        <taxon>Bacillati</taxon>
        <taxon>Actinomycetota</taxon>
        <taxon>Actinomycetes</taxon>
        <taxon>Propionibacteriales</taxon>
        <taxon>Nocardioidaceae</taxon>
        <taxon>Nocardioides</taxon>
    </lineage>
</organism>
<protein>
    <submittedName>
        <fullName evidence="2">Uncharacterized protein</fullName>
    </submittedName>
</protein>
<keyword evidence="1" id="KW-0472">Membrane</keyword>
<reference evidence="2 3" key="1">
    <citation type="submission" date="2023-11" db="EMBL/GenBank/DDBJ databases">
        <title>Novel species in genus Nocardioides.</title>
        <authorList>
            <person name="Zhou H."/>
        </authorList>
    </citation>
    <scope>NUCLEOTIDE SEQUENCE [LARGE SCALE GENOMIC DNA]</scope>
    <source>
        <strain evidence="2 3">S-58</strain>
    </source>
</reference>
<feature type="transmembrane region" description="Helical" evidence="1">
    <location>
        <begin position="46"/>
        <end position="69"/>
    </location>
</feature>
<evidence type="ECO:0000313" key="3">
    <source>
        <dbReference type="Proteomes" id="UP001291999"/>
    </source>
</evidence>
<dbReference type="EMBL" id="JAXQPW010000007">
    <property type="protein sequence ID" value="MDZ5663675.1"/>
    <property type="molecule type" value="Genomic_DNA"/>
</dbReference>